<dbReference type="FunFam" id="3.40.1190.20:FF:000003">
    <property type="entry name" value="Phosphomethylpyrimidine kinase ThiD"/>
    <property type="match status" value="1"/>
</dbReference>
<dbReference type="Gene3D" id="3.40.1190.20">
    <property type="match status" value="1"/>
</dbReference>
<dbReference type="PANTHER" id="PTHR20858:SF17">
    <property type="entry name" value="HYDROXYMETHYLPYRIMIDINE_PHOSPHOMETHYLPYRIMIDINE KINASE THI20-RELATED"/>
    <property type="match status" value="1"/>
</dbReference>
<organism evidence="17 18">
    <name type="scientific">Candidatus Scatavimonas merdigallinarum</name>
    <dbReference type="NCBI Taxonomy" id="2840914"/>
    <lineage>
        <taxon>Bacteria</taxon>
        <taxon>Bacillati</taxon>
        <taxon>Bacillota</taxon>
        <taxon>Clostridia</taxon>
        <taxon>Eubacteriales</taxon>
        <taxon>Oscillospiraceae</taxon>
        <taxon>Oscillospiraceae incertae sedis</taxon>
        <taxon>Candidatus Scatavimonas</taxon>
    </lineage>
</organism>
<reference evidence="17" key="1">
    <citation type="submission" date="2020-10" db="EMBL/GenBank/DDBJ databases">
        <authorList>
            <person name="Gilroy R."/>
        </authorList>
    </citation>
    <scope>NUCLEOTIDE SEQUENCE</scope>
    <source>
        <strain evidence="17">ChiSjej1B19-3389</strain>
    </source>
</reference>
<dbReference type="GO" id="GO:0005829">
    <property type="term" value="C:cytosol"/>
    <property type="evidence" value="ECO:0007669"/>
    <property type="project" value="TreeGrafter"/>
</dbReference>
<evidence type="ECO:0000256" key="11">
    <source>
        <dbReference type="ARBA" id="ARBA00022840"/>
    </source>
</evidence>
<comment type="pathway">
    <text evidence="3">Cofactor biosynthesis; thiamine diphosphate biosynthesis; 4-amino-2-methyl-5-diphosphomethylpyrimidine from 5-amino-1-(5-phospho-D-ribosyl)imidazole: step 3/3.</text>
</comment>
<keyword evidence="10 17" id="KW-0418">Kinase</keyword>
<evidence type="ECO:0000256" key="6">
    <source>
        <dbReference type="ARBA" id="ARBA00012963"/>
    </source>
</evidence>
<comment type="caution">
    <text evidence="17">The sequence shown here is derived from an EMBL/GenBank/DDBJ whole genome shotgun (WGS) entry which is preliminary data.</text>
</comment>
<accession>A0A9D0ZGU7</accession>
<dbReference type="GO" id="GO:0005524">
    <property type="term" value="F:ATP binding"/>
    <property type="evidence" value="ECO:0007669"/>
    <property type="project" value="UniProtKB-KW"/>
</dbReference>
<evidence type="ECO:0000256" key="3">
    <source>
        <dbReference type="ARBA" id="ARBA00004769"/>
    </source>
</evidence>
<dbReference type="NCBIfam" id="TIGR00097">
    <property type="entry name" value="HMP-P_kinase"/>
    <property type="match status" value="1"/>
</dbReference>
<dbReference type="GO" id="GO:0008972">
    <property type="term" value="F:phosphomethylpyrimidine kinase activity"/>
    <property type="evidence" value="ECO:0007669"/>
    <property type="project" value="UniProtKB-EC"/>
</dbReference>
<evidence type="ECO:0000313" key="17">
    <source>
        <dbReference type="EMBL" id="HIQ80295.1"/>
    </source>
</evidence>
<evidence type="ECO:0000256" key="10">
    <source>
        <dbReference type="ARBA" id="ARBA00022777"/>
    </source>
</evidence>
<dbReference type="InterPro" id="IPR004399">
    <property type="entry name" value="HMP/HMP-P_kinase_dom"/>
</dbReference>
<dbReference type="CDD" id="cd01169">
    <property type="entry name" value="HMPP_kinase"/>
    <property type="match status" value="1"/>
</dbReference>
<gene>
    <name evidence="17" type="primary">thiD</name>
    <name evidence="17" type="ORF">IAD32_03295</name>
</gene>
<evidence type="ECO:0000313" key="18">
    <source>
        <dbReference type="Proteomes" id="UP000886787"/>
    </source>
</evidence>
<sequence length="267" mass="28413">MRCCMSIAGSDCSGGAGIQADLKTFAANGVYGTSVITSIVAENTNRVLSVWEMDVKAIEDQIDAVFEDIPIDAVKLGMLKSAPVMCAVAQKLSQYQATLVVTDPVMHAKSGRALVEKAALATMRETLIPLTFLLTPNIPEAQVLSGVQIETQADMQRAAEKLWRMGAANVLVKGGHLPGAPTDVLFDGKCFSIFRAKRVATPNTHGTGCTLSSAIAAGLARGMDVKTAVQHGKDYVTQAILHALPIGKGHGPTHHFYAFYDRKGVFK</sequence>
<keyword evidence="12" id="KW-0784">Thiamine biosynthesis</keyword>
<evidence type="ECO:0000256" key="12">
    <source>
        <dbReference type="ARBA" id="ARBA00022977"/>
    </source>
</evidence>
<reference evidence="17" key="2">
    <citation type="journal article" date="2021" name="PeerJ">
        <title>Extensive microbial diversity within the chicken gut microbiome revealed by metagenomics and culture.</title>
        <authorList>
            <person name="Gilroy R."/>
            <person name="Ravi A."/>
            <person name="Getino M."/>
            <person name="Pursley I."/>
            <person name="Horton D.L."/>
            <person name="Alikhan N.F."/>
            <person name="Baker D."/>
            <person name="Gharbi K."/>
            <person name="Hall N."/>
            <person name="Watson M."/>
            <person name="Adriaenssens E.M."/>
            <person name="Foster-Nyarko E."/>
            <person name="Jarju S."/>
            <person name="Secka A."/>
            <person name="Antonio M."/>
            <person name="Oren A."/>
            <person name="Chaudhuri R.R."/>
            <person name="La Ragione R."/>
            <person name="Hildebrand F."/>
            <person name="Pallen M.J."/>
        </authorList>
    </citation>
    <scope>NUCLEOTIDE SEQUENCE</scope>
    <source>
        <strain evidence="17">ChiSjej1B19-3389</strain>
    </source>
</reference>
<feature type="domain" description="Pyridoxamine kinase/Phosphomethylpyrimidine kinase" evidence="16">
    <location>
        <begin position="11"/>
        <end position="254"/>
    </location>
</feature>
<dbReference type="InterPro" id="IPR013749">
    <property type="entry name" value="PM/HMP-P_kinase-1"/>
</dbReference>
<comment type="pathway">
    <text evidence="13">Cofactor biosynthesis; thiamine diphosphate biosynthesis; 4-amino-2-methyl-5-diphosphomethylpyrimidine from 5-amino-1-(5-phospho-D-ribosyl)imidazole: step 2/3.</text>
</comment>
<dbReference type="EMBL" id="DVFW01000018">
    <property type="protein sequence ID" value="HIQ80295.1"/>
    <property type="molecule type" value="Genomic_DNA"/>
</dbReference>
<proteinExistence type="inferred from homology"/>
<evidence type="ECO:0000256" key="2">
    <source>
        <dbReference type="ARBA" id="ARBA00000565"/>
    </source>
</evidence>
<evidence type="ECO:0000256" key="1">
    <source>
        <dbReference type="ARBA" id="ARBA00000151"/>
    </source>
</evidence>
<dbReference type="InterPro" id="IPR029056">
    <property type="entry name" value="Ribokinase-like"/>
</dbReference>
<evidence type="ECO:0000256" key="4">
    <source>
        <dbReference type="ARBA" id="ARBA00009879"/>
    </source>
</evidence>
<comment type="catalytic activity">
    <reaction evidence="1">
        <text>4-amino-5-hydroxymethyl-2-methylpyrimidine + ATP = 4-amino-2-methyl-5-(phosphooxymethyl)pyrimidine + ADP + H(+)</text>
        <dbReference type="Rhea" id="RHEA:23096"/>
        <dbReference type="ChEBI" id="CHEBI:15378"/>
        <dbReference type="ChEBI" id="CHEBI:16892"/>
        <dbReference type="ChEBI" id="CHEBI:30616"/>
        <dbReference type="ChEBI" id="CHEBI:58354"/>
        <dbReference type="ChEBI" id="CHEBI:456216"/>
        <dbReference type="EC" id="2.7.1.49"/>
    </reaction>
</comment>
<dbReference type="SUPFAM" id="SSF53613">
    <property type="entry name" value="Ribokinase-like"/>
    <property type="match status" value="1"/>
</dbReference>
<evidence type="ECO:0000259" key="16">
    <source>
        <dbReference type="Pfam" id="PF08543"/>
    </source>
</evidence>
<dbReference type="EC" id="2.7.1.49" evidence="5"/>
<evidence type="ECO:0000256" key="5">
    <source>
        <dbReference type="ARBA" id="ARBA00012135"/>
    </source>
</evidence>
<protein>
    <recommendedName>
        <fullName evidence="7">Hydroxymethylpyrimidine/phosphomethylpyrimidine kinase</fullName>
        <ecNumber evidence="5">2.7.1.49</ecNumber>
        <ecNumber evidence="6">2.7.4.7</ecNumber>
    </recommendedName>
    <alternativeName>
        <fullName evidence="14">Hydroxymethylpyrimidine kinase</fullName>
    </alternativeName>
    <alternativeName>
        <fullName evidence="15">Hydroxymethylpyrimidine phosphate kinase</fullName>
    </alternativeName>
</protein>
<evidence type="ECO:0000256" key="13">
    <source>
        <dbReference type="ARBA" id="ARBA00037917"/>
    </source>
</evidence>
<evidence type="ECO:0000256" key="8">
    <source>
        <dbReference type="ARBA" id="ARBA00022679"/>
    </source>
</evidence>
<comment type="similarity">
    <text evidence="4">Belongs to the ThiD family.</text>
</comment>
<comment type="catalytic activity">
    <reaction evidence="2">
        <text>4-amino-2-methyl-5-(phosphooxymethyl)pyrimidine + ATP = 4-amino-2-methyl-5-(diphosphooxymethyl)pyrimidine + ADP</text>
        <dbReference type="Rhea" id="RHEA:19893"/>
        <dbReference type="ChEBI" id="CHEBI:30616"/>
        <dbReference type="ChEBI" id="CHEBI:57841"/>
        <dbReference type="ChEBI" id="CHEBI:58354"/>
        <dbReference type="ChEBI" id="CHEBI:456216"/>
        <dbReference type="EC" id="2.7.4.7"/>
    </reaction>
</comment>
<evidence type="ECO:0000256" key="15">
    <source>
        <dbReference type="ARBA" id="ARBA00043176"/>
    </source>
</evidence>
<dbReference type="Pfam" id="PF08543">
    <property type="entry name" value="Phos_pyr_kin"/>
    <property type="match status" value="1"/>
</dbReference>
<dbReference type="GO" id="GO:0009228">
    <property type="term" value="P:thiamine biosynthetic process"/>
    <property type="evidence" value="ECO:0007669"/>
    <property type="project" value="UniProtKB-KW"/>
</dbReference>
<keyword evidence="9" id="KW-0547">Nucleotide-binding</keyword>
<keyword evidence="11" id="KW-0067">ATP-binding</keyword>
<dbReference type="EC" id="2.7.4.7" evidence="6"/>
<name>A0A9D0ZGU7_9FIRM</name>
<keyword evidence="8 17" id="KW-0808">Transferase</keyword>
<dbReference type="PANTHER" id="PTHR20858">
    <property type="entry name" value="PHOSPHOMETHYLPYRIMIDINE KINASE"/>
    <property type="match status" value="1"/>
</dbReference>
<evidence type="ECO:0000256" key="7">
    <source>
        <dbReference type="ARBA" id="ARBA00019161"/>
    </source>
</evidence>
<dbReference type="AlphaFoldDB" id="A0A9D0ZGU7"/>
<dbReference type="GO" id="GO:0008902">
    <property type="term" value="F:hydroxymethylpyrimidine kinase activity"/>
    <property type="evidence" value="ECO:0007669"/>
    <property type="project" value="UniProtKB-EC"/>
</dbReference>
<evidence type="ECO:0000256" key="14">
    <source>
        <dbReference type="ARBA" id="ARBA00042102"/>
    </source>
</evidence>
<evidence type="ECO:0000256" key="9">
    <source>
        <dbReference type="ARBA" id="ARBA00022741"/>
    </source>
</evidence>
<dbReference type="Proteomes" id="UP000886787">
    <property type="component" value="Unassembled WGS sequence"/>
</dbReference>